<keyword evidence="3" id="KW-1185">Reference proteome</keyword>
<feature type="region of interest" description="Disordered" evidence="1">
    <location>
        <begin position="1"/>
        <end position="29"/>
    </location>
</feature>
<reference evidence="2 3" key="1">
    <citation type="submission" date="2024-01" db="EMBL/GenBank/DDBJ databases">
        <authorList>
            <person name="Allen C."/>
            <person name="Tagirdzhanova G."/>
        </authorList>
    </citation>
    <scope>NUCLEOTIDE SEQUENCE [LARGE SCALE GENOMIC DNA]</scope>
    <source>
        <strain evidence="2 3">CBS 573.63</strain>
    </source>
</reference>
<dbReference type="EMBL" id="CAWUOM010000159">
    <property type="protein sequence ID" value="CAK7274219.1"/>
    <property type="molecule type" value="Genomic_DNA"/>
</dbReference>
<evidence type="ECO:0000256" key="1">
    <source>
        <dbReference type="SAM" id="MobiDB-lite"/>
    </source>
</evidence>
<protein>
    <submittedName>
        <fullName evidence="2">Uncharacterized protein</fullName>
    </submittedName>
</protein>
<dbReference type="Proteomes" id="UP001642501">
    <property type="component" value="Unassembled WGS sequence"/>
</dbReference>
<organism evidence="2 3">
    <name type="scientific">Sporothrix epigloea</name>
    <dbReference type="NCBI Taxonomy" id="1892477"/>
    <lineage>
        <taxon>Eukaryota</taxon>
        <taxon>Fungi</taxon>
        <taxon>Dikarya</taxon>
        <taxon>Ascomycota</taxon>
        <taxon>Pezizomycotina</taxon>
        <taxon>Sordariomycetes</taxon>
        <taxon>Sordariomycetidae</taxon>
        <taxon>Ophiostomatales</taxon>
        <taxon>Ophiostomataceae</taxon>
        <taxon>Sporothrix</taxon>
    </lineage>
</organism>
<comment type="caution">
    <text evidence="2">The sequence shown here is derived from an EMBL/GenBank/DDBJ whole genome shotgun (WGS) entry which is preliminary data.</text>
</comment>
<feature type="region of interest" description="Disordered" evidence="1">
    <location>
        <begin position="137"/>
        <end position="163"/>
    </location>
</feature>
<name>A0ABP0E195_9PEZI</name>
<evidence type="ECO:0000313" key="3">
    <source>
        <dbReference type="Proteomes" id="UP001642501"/>
    </source>
</evidence>
<evidence type="ECO:0000313" key="2">
    <source>
        <dbReference type="EMBL" id="CAK7274219.1"/>
    </source>
</evidence>
<gene>
    <name evidence="2" type="ORF">SEPCBS57363_006048</name>
</gene>
<sequence length="657" mass="72465">MTTTYRRKQTISDVGLGRPSTPSSIYSGPSIKQARSVNQLEELSLEVSVWPTFPLANLPVFRKPKVQNGRQSLARRAKAKSKAKEMDILEQVTEDESRLYNAIRKAKSQSEWRRMLHNLQETGGLTADVCPEVARTSGKAAQASKTKTSTATATTDSGTSDRPLIFRLPRAPAPLPPCLQCTLAGTCCSLTIRPYAKAFVNDKASTRQPRPALLDVRPPSCELTAAELARLSITADVGYSNTDLAASGLPWERQRLEQKMLREAIVRGSIDSPFLPQPPTQCARCERKGETACLQQSYDLANAVASTATGHQLVAWFASSGPPPLSLLPQHIVSLLDQMRPEPEEHVTRAATDQQFRQPGKRPRSQNPSCSARPALEAIFCRDPTVMAASEVAFKAQDLLEQIAQKYPRGTSAGNYFSQRHHSKAVSGSVVPSYLKDQGPQSICRGIKDWNRVRPAASLEVSRLLPRRSWMNVYAGRGVATAASTAFQAADTAKLYMTVRAHVSDYRAVPAALPAWRANDERATAVASDMTQMVCKYKWQDYFLDVAEDRAAVQFQKSKQEVKRKPLTTHTTVEAETETEGERQARVTQLALLLDQQIREKRKRAARLQSTPAVCQQKRSSENEAFVADLISTLTSRLDPEQTRRLATLLAGPVAAM</sequence>
<proteinExistence type="predicted"/>
<accession>A0ABP0E195</accession>
<feature type="compositionally biased region" description="Low complexity" evidence="1">
    <location>
        <begin position="137"/>
        <end position="161"/>
    </location>
</feature>
<feature type="region of interest" description="Disordered" evidence="1">
    <location>
        <begin position="344"/>
        <end position="370"/>
    </location>
</feature>